<dbReference type="AlphaFoldDB" id="A0A5M4AYN5"/>
<accession>A0A5M4AYN5</accession>
<feature type="domain" description="VanZ-like" evidence="2">
    <location>
        <begin position="23"/>
        <end position="115"/>
    </location>
</feature>
<dbReference type="NCBIfam" id="NF037970">
    <property type="entry name" value="vanZ_1"/>
    <property type="match status" value="1"/>
</dbReference>
<keyword evidence="4" id="KW-1185">Reference proteome</keyword>
<evidence type="ECO:0000256" key="1">
    <source>
        <dbReference type="SAM" id="Phobius"/>
    </source>
</evidence>
<protein>
    <recommendedName>
        <fullName evidence="2">VanZ-like domain-containing protein</fullName>
    </recommendedName>
</protein>
<keyword evidence="1" id="KW-1133">Transmembrane helix</keyword>
<evidence type="ECO:0000313" key="4">
    <source>
        <dbReference type="Proteomes" id="UP000391834"/>
    </source>
</evidence>
<dbReference type="InterPro" id="IPR006976">
    <property type="entry name" value="VanZ-like"/>
</dbReference>
<dbReference type="PANTHER" id="PTHR28008">
    <property type="entry name" value="DOMAIN PROTEIN, PUTATIVE (AFU_ORTHOLOGUE AFUA_3G10980)-RELATED"/>
    <property type="match status" value="1"/>
</dbReference>
<feature type="transmembrane region" description="Helical" evidence="1">
    <location>
        <begin position="68"/>
        <end position="88"/>
    </location>
</feature>
<dbReference type="Pfam" id="PF04892">
    <property type="entry name" value="VanZ"/>
    <property type="match status" value="1"/>
</dbReference>
<dbReference type="Proteomes" id="UP000391834">
    <property type="component" value="Unassembled WGS sequence"/>
</dbReference>
<sequence>MQKYIKIIAWFVVILYLSLTPAGDIPKLSILSLPGFDKVVHFTMYFVMSLLLAGYFHQFKKYSNGKIILINASLLIFVGGLLEILQYELPINRDCSWGDFFFNSMGAITGTIIYLYWLKNTFIGKWLS</sequence>
<organism evidence="3 4">
    <name type="scientific">Prolixibacter bellariivorans</name>
    <dbReference type="NCBI Taxonomy" id="314319"/>
    <lineage>
        <taxon>Bacteria</taxon>
        <taxon>Pseudomonadati</taxon>
        <taxon>Bacteroidota</taxon>
        <taxon>Bacteroidia</taxon>
        <taxon>Marinilabiliales</taxon>
        <taxon>Prolixibacteraceae</taxon>
        <taxon>Prolixibacter</taxon>
    </lineage>
</organism>
<dbReference type="RefSeq" id="WP_025862635.1">
    <property type="nucleotide sequence ID" value="NZ_BLAX01000001.1"/>
</dbReference>
<dbReference type="OrthoDB" id="1524985at2"/>
<dbReference type="EMBL" id="BLAX01000001">
    <property type="protein sequence ID" value="GET32761.1"/>
    <property type="molecule type" value="Genomic_DNA"/>
</dbReference>
<reference evidence="3 4" key="1">
    <citation type="submission" date="2019-10" db="EMBL/GenBank/DDBJ databases">
        <title>Prolixibacter strains distinguished by the presence of nitrate reductase genes were adept at nitrate-dependent anaerobic corrosion of metallic iron and carbon steel.</title>
        <authorList>
            <person name="Iino T."/>
            <person name="Shono N."/>
            <person name="Ito K."/>
            <person name="Nakamura R."/>
            <person name="Sueoka K."/>
            <person name="Harayama S."/>
            <person name="Ohkuma M."/>
        </authorList>
    </citation>
    <scope>NUCLEOTIDE SEQUENCE [LARGE SCALE GENOMIC DNA]</scope>
    <source>
        <strain evidence="3 4">JCM 13498</strain>
    </source>
</reference>
<name>A0A5M4AYN5_9BACT</name>
<feature type="transmembrane region" description="Helical" evidence="1">
    <location>
        <begin position="38"/>
        <end position="56"/>
    </location>
</feature>
<keyword evidence="1" id="KW-0472">Membrane</keyword>
<comment type="caution">
    <text evidence="3">The sequence shown here is derived from an EMBL/GenBank/DDBJ whole genome shotgun (WGS) entry which is preliminary data.</text>
</comment>
<evidence type="ECO:0000259" key="2">
    <source>
        <dbReference type="Pfam" id="PF04892"/>
    </source>
</evidence>
<keyword evidence="1" id="KW-0812">Transmembrane</keyword>
<feature type="transmembrane region" description="Helical" evidence="1">
    <location>
        <begin position="100"/>
        <end position="118"/>
    </location>
</feature>
<evidence type="ECO:0000313" key="3">
    <source>
        <dbReference type="EMBL" id="GET32761.1"/>
    </source>
</evidence>
<gene>
    <name evidence="3" type="ORF">PbJCM13498_16240</name>
</gene>
<proteinExistence type="predicted"/>
<dbReference type="PANTHER" id="PTHR28008:SF1">
    <property type="entry name" value="DOMAIN PROTEIN, PUTATIVE (AFU_ORTHOLOGUE AFUA_3G10980)-RELATED"/>
    <property type="match status" value="1"/>
</dbReference>